<sequence>MLLLTGLTVGAPPAVAEAQDPDPDQVTIDWLRQFFGVTTADASDDDLAAMLDGPQGDTLRLWTTSARVGATLHTGEDALRTALLGVSSYQLATITGYFEDTALAIGDAVLEGVIGHAASFGSIVARQLLSELASAEARIDHLVDVFVEVALSQEQRAVLETYAWYRLGGRDPAAAYAQAGDDLTAGFVANVADALQTTEADYAQTLEAEYQLLRFTQDQQLVADLHATIVGWAELLRAHGTADLVALVPKGPTALMVGNRGPIDLVVEHHTAGGAVTTEPIGPDSPALLSLPAAWAPTDEVRIHVQGIGTLTTTVNALTTSLAVGRTIVDVDDRTVEASTSWATQSGDTTDLVTTWDFDDGTTTTAGAPQVPTTHTYACPGSHDLLGQVTDGTTTRTLSHRITIADPFDFDVVADRDFPIPPDVDVQFSLDGPLPAGATVDWTVTDHPATTGPTTTARFASAGSEYVTATVTAPDGCAYSRARYVPVDIPVVHLARTISRDLQLQPFTTYVVNPANTTIPEGVTVTAGEGTVIKADRYDLLVVDGTLDLHGTATHPVVATSVDDDSAGGDIGNDGQSTTIDPWSGIRVNGTLTATHARISHGPVAVHGTATLAGVELTDTGVVVELEDGSTLVGTDLTTPGTVLASGTGTTVHVDGLDHTGSGYALQLSRITHGHAHDLTTTSTTPIYLGPGSAGVALTAVDAPETAVVRVAHGTFAQGVTTLGGTDLPYLFLRQNNYGHTQTVPAGGHLQLLPGVDVRFVSSGRLTVEDGGRLTLGGTASAPVSLAAVDGSTWSGLTAHGTVVARHADLSGPSTLMAVRGVADIRDSTLTGTVVAEYGGRVTMARSTSSHGVVTGSGAASVDLIDHTYTETGTAASLTVGTASVEGLSAPGSPHPITLSPITAGTRLVDIDAADGAVVRVAYGTFPQVVTTLGGTDLPYLFLRQNNNGATHTVPDGADLAVEPGVEIRFVPLGRLTVAAGGRLALDGTAAAPVTLAPEATGTWAGLTIAGTLDATRARIDGASQHTVTGTATFRHSHLLDRITASGSGSVDAIENWWGAADGPAPTGTGSPVSAGVAHEPWCADPDCNQLLPTTPLAVDTTTLPEASTGLVWTTTLTASGGTPPYGWTITDGQLPDGIVLDPTTGELSGRPTTAGTTTVDVTVTDTAPTSATATLQVTVVEANHFPAVTTNGPWTVPAGATVDLTATGTDADDDPLVFTWDLDGTQPTGSTVTFDSTGRAVDDRIPVSVEACDPAGACTDTTSTITVVAPVTITDTTLPDGRTGEPYAATLTADGGHQPHVWSVTTGQLPAGLDLTDDSTLTGTPLTAGTHRFEVTVTDATGLHDTAPTAIVLTPPLGTPGDPYTVALHVDGATGCDTWAVTDGTLPPGLALDAGTIEGTPTVGGDWPFEVTCSGPAGTTTAAFVITVAPDSTPPTVTGTPDRTPDPSGWYTGPVTITWTATDDSGAAVTPPPPVVVDGDGADQQVRSEPACDPSGNCTLGSVAVSLDATPPQVDVTVSPAANDRGWHTTAPTIGHACHDAVSGVETCPADVTVTTDGGGQEVVTDATDRAGNTTTTVTAVAVDTVPPTLVLTAHDDGAIVRDVDEVPPSCAATDTTSTVDGTCRVTVTRTPADPGSVDVVAVATVSDVAGNTTTETRRWTVVTDADAPTITAAFDRQPNGAGWHAATPTVAFQCDDPSGVTTCPAPHAFDVDGPNQSVAVEATDRWGNTAALVVSGVNVDTTPPTVVFTGAEDTYTVADRIEIGCDADDATSGVAVLDCEEVDTLAAVQGPGQHTVTARAVDTAGHETVVEHTYTVTVLPADVGDVVDVFLAADDRPGNQGQANALRGHIDAGRFRQFVTAVERLCCTDADRPRGNQRLDRRHADILIGLAVALDE</sequence>
<evidence type="ECO:0000313" key="3">
    <source>
        <dbReference type="EMBL" id="AXV07570.1"/>
    </source>
</evidence>
<proteinExistence type="predicted"/>
<dbReference type="InterPro" id="IPR022409">
    <property type="entry name" value="PKD/Chitinase_dom"/>
</dbReference>
<keyword evidence="4" id="KW-1185">Reference proteome</keyword>
<organism evidence="3 4">
    <name type="scientific">Euzebya pacifica</name>
    <dbReference type="NCBI Taxonomy" id="1608957"/>
    <lineage>
        <taxon>Bacteria</taxon>
        <taxon>Bacillati</taxon>
        <taxon>Actinomycetota</taxon>
        <taxon>Nitriliruptoria</taxon>
        <taxon>Euzebyales</taxon>
    </lineage>
</organism>
<evidence type="ECO:0000259" key="2">
    <source>
        <dbReference type="PROSITE" id="PS50093"/>
    </source>
</evidence>
<protein>
    <recommendedName>
        <fullName evidence="2">PKD domain-containing protein</fullName>
    </recommendedName>
</protein>
<dbReference type="EMBL" id="CP031165">
    <property type="protein sequence ID" value="AXV07570.1"/>
    <property type="molecule type" value="Genomic_DNA"/>
</dbReference>
<name>A0A346XZC3_9ACTN</name>
<dbReference type="Pfam" id="PF05345">
    <property type="entry name" value="He_PIG"/>
    <property type="match status" value="2"/>
</dbReference>
<dbReference type="InterPro" id="IPR013783">
    <property type="entry name" value="Ig-like_fold"/>
</dbReference>
<dbReference type="RefSeq" id="WP_114592040.1">
    <property type="nucleotide sequence ID" value="NZ_CP031165.1"/>
</dbReference>
<dbReference type="GO" id="GO:0005509">
    <property type="term" value="F:calcium ion binding"/>
    <property type="evidence" value="ECO:0007669"/>
    <property type="project" value="InterPro"/>
</dbReference>
<dbReference type="Proteomes" id="UP000264006">
    <property type="component" value="Chromosome"/>
</dbReference>
<reference evidence="3 4" key="1">
    <citation type="submission" date="2018-09" db="EMBL/GenBank/DDBJ databases">
        <title>Complete genome sequence of Euzebya sp. DY32-46 isolated from seawater of Pacific Ocean.</title>
        <authorList>
            <person name="Xu L."/>
            <person name="Wu Y.-H."/>
            <person name="Xu X.-W."/>
        </authorList>
    </citation>
    <scope>NUCLEOTIDE SEQUENCE [LARGE SCALE GENOMIC DNA]</scope>
    <source>
        <strain evidence="3 4">DY32-46</strain>
    </source>
</reference>
<dbReference type="GO" id="GO:0005975">
    <property type="term" value="P:carbohydrate metabolic process"/>
    <property type="evidence" value="ECO:0007669"/>
    <property type="project" value="UniProtKB-ARBA"/>
</dbReference>
<dbReference type="SUPFAM" id="SSF49313">
    <property type="entry name" value="Cadherin-like"/>
    <property type="match status" value="3"/>
</dbReference>
<accession>A0A346XZC3</accession>
<feature type="region of interest" description="Disordered" evidence="1">
    <location>
        <begin position="1431"/>
        <end position="1450"/>
    </location>
</feature>
<dbReference type="Gene3D" id="2.60.40.10">
    <property type="entry name" value="Immunoglobulins"/>
    <property type="match status" value="4"/>
</dbReference>
<dbReference type="InterPro" id="IPR015919">
    <property type="entry name" value="Cadherin-like_sf"/>
</dbReference>
<feature type="domain" description="PKD" evidence="2">
    <location>
        <begin position="343"/>
        <end position="404"/>
    </location>
</feature>
<dbReference type="PROSITE" id="PS50093">
    <property type="entry name" value="PKD"/>
    <property type="match status" value="1"/>
</dbReference>
<dbReference type="InterPro" id="IPR000601">
    <property type="entry name" value="PKD_dom"/>
</dbReference>
<dbReference type="SUPFAM" id="SSF49299">
    <property type="entry name" value="PKD domain"/>
    <property type="match status" value="1"/>
</dbReference>
<evidence type="ECO:0000256" key="1">
    <source>
        <dbReference type="SAM" id="MobiDB-lite"/>
    </source>
</evidence>
<dbReference type="GO" id="GO:0016020">
    <property type="term" value="C:membrane"/>
    <property type="evidence" value="ECO:0007669"/>
    <property type="project" value="InterPro"/>
</dbReference>
<evidence type="ECO:0000313" key="4">
    <source>
        <dbReference type="Proteomes" id="UP000264006"/>
    </source>
</evidence>
<dbReference type="OrthoDB" id="5718261at2"/>
<gene>
    <name evidence="3" type="ORF">DVS28_a2891</name>
</gene>
<dbReference type="KEGG" id="euz:DVS28_a2891"/>
<dbReference type="SMART" id="SM00089">
    <property type="entry name" value="PKD"/>
    <property type="match status" value="3"/>
</dbReference>
<dbReference type="InterPro" id="IPR035986">
    <property type="entry name" value="PKD_dom_sf"/>
</dbReference>